<comment type="caution">
    <text evidence="1">The sequence shown here is derived from an EMBL/GenBank/DDBJ whole genome shotgun (WGS) entry which is preliminary data.</text>
</comment>
<evidence type="ECO:0000313" key="1">
    <source>
        <dbReference type="EMBL" id="ETR68154.1"/>
    </source>
</evidence>
<protein>
    <submittedName>
        <fullName evidence="1">Uncharacterized protein</fullName>
    </submittedName>
</protein>
<proteinExistence type="predicted"/>
<organism evidence="1 2">
    <name type="scientific">Candidatus Magnetoglobus multicellularis str. Araruama</name>
    <dbReference type="NCBI Taxonomy" id="890399"/>
    <lineage>
        <taxon>Bacteria</taxon>
        <taxon>Pseudomonadati</taxon>
        <taxon>Thermodesulfobacteriota</taxon>
        <taxon>Desulfobacteria</taxon>
        <taxon>Desulfobacterales</taxon>
        <taxon>Desulfobacteraceae</taxon>
        <taxon>Candidatus Magnetoglobus</taxon>
    </lineage>
</organism>
<dbReference type="AlphaFoldDB" id="A0A1V1P035"/>
<accession>A0A1V1P035</accession>
<evidence type="ECO:0000313" key="2">
    <source>
        <dbReference type="Proteomes" id="UP000189670"/>
    </source>
</evidence>
<name>A0A1V1P035_9BACT</name>
<sequence>MGFALEEVNFALATMESTVDDRKWSSVKAFATQVGLIGIDGVELGVENLNVEMNVAEDGSDVVADFSENPLVIGAGLEYDISLDFDGAMGPIVIAEGEAKFRIGDFLTASGKIAFATRKEVIHLSDQSAIDANIMTLAGTDIGGFAGFGNDESPEESMGFSLNDIDFGMAYIKPSDIADERSWVAFDGSAGYMVFKDPLI</sequence>
<dbReference type="Proteomes" id="UP000189670">
    <property type="component" value="Unassembled WGS sequence"/>
</dbReference>
<reference evidence="2" key="1">
    <citation type="submission" date="2012-11" db="EMBL/GenBank/DDBJ databases">
        <authorList>
            <person name="Lucero-Rivera Y.E."/>
            <person name="Tovar-Ramirez D."/>
        </authorList>
    </citation>
    <scope>NUCLEOTIDE SEQUENCE [LARGE SCALE GENOMIC DNA]</scope>
    <source>
        <strain evidence="2">Araruama</strain>
    </source>
</reference>
<dbReference type="EMBL" id="ATBP01001054">
    <property type="protein sequence ID" value="ETR68154.1"/>
    <property type="molecule type" value="Genomic_DNA"/>
</dbReference>
<gene>
    <name evidence="1" type="ORF">OMM_04731</name>
</gene>